<protein>
    <submittedName>
        <fullName evidence="1">Uncharacterized protein</fullName>
    </submittedName>
</protein>
<evidence type="ECO:0000313" key="1">
    <source>
        <dbReference type="EMBL" id="KAJ3651761.1"/>
    </source>
</evidence>
<dbReference type="Proteomes" id="UP001168821">
    <property type="component" value="Unassembled WGS sequence"/>
</dbReference>
<proteinExistence type="predicted"/>
<organism evidence="1 2">
    <name type="scientific">Zophobas morio</name>
    <dbReference type="NCBI Taxonomy" id="2755281"/>
    <lineage>
        <taxon>Eukaryota</taxon>
        <taxon>Metazoa</taxon>
        <taxon>Ecdysozoa</taxon>
        <taxon>Arthropoda</taxon>
        <taxon>Hexapoda</taxon>
        <taxon>Insecta</taxon>
        <taxon>Pterygota</taxon>
        <taxon>Neoptera</taxon>
        <taxon>Endopterygota</taxon>
        <taxon>Coleoptera</taxon>
        <taxon>Polyphaga</taxon>
        <taxon>Cucujiformia</taxon>
        <taxon>Tenebrionidae</taxon>
        <taxon>Zophobas</taxon>
    </lineage>
</organism>
<keyword evidence="2" id="KW-1185">Reference proteome</keyword>
<gene>
    <name evidence="1" type="ORF">Zmor_017778</name>
</gene>
<name>A0AA38IC38_9CUCU</name>
<dbReference type="EMBL" id="JALNTZ010000005">
    <property type="protein sequence ID" value="KAJ3651761.1"/>
    <property type="molecule type" value="Genomic_DNA"/>
</dbReference>
<evidence type="ECO:0000313" key="2">
    <source>
        <dbReference type="Proteomes" id="UP001168821"/>
    </source>
</evidence>
<sequence length="66" mass="7170">MSINANSLNNPTTSNANSASLIPSCANGLETHFQMKGSTVNTDSLSNQGGDLMVWTWLWKALKITW</sequence>
<comment type="caution">
    <text evidence="1">The sequence shown here is derived from an EMBL/GenBank/DDBJ whole genome shotgun (WGS) entry which is preliminary data.</text>
</comment>
<dbReference type="AlphaFoldDB" id="A0AA38IC38"/>
<reference evidence="1" key="1">
    <citation type="journal article" date="2023" name="G3 (Bethesda)">
        <title>Whole genome assemblies of Zophobas morio and Tenebrio molitor.</title>
        <authorList>
            <person name="Kaur S."/>
            <person name="Stinson S.A."/>
            <person name="diCenzo G.C."/>
        </authorList>
    </citation>
    <scope>NUCLEOTIDE SEQUENCE</scope>
    <source>
        <strain evidence="1">QUZm001</strain>
    </source>
</reference>
<accession>A0AA38IC38</accession>